<accession>A0A9X3J3E3</accession>
<evidence type="ECO:0000313" key="2">
    <source>
        <dbReference type="Proteomes" id="UP001150924"/>
    </source>
</evidence>
<name>A0A9X3J3E3_9BACT</name>
<proteinExistence type="predicted"/>
<evidence type="ECO:0000313" key="1">
    <source>
        <dbReference type="EMBL" id="MCY1013676.1"/>
    </source>
</evidence>
<dbReference type="RefSeq" id="WP_267777763.1">
    <property type="nucleotide sequence ID" value="NZ_JAPNKE010000002.1"/>
</dbReference>
<comment type="caution">
    <text evidence="1">The sequence shown here is derived from an EMBL/GenBank/DDBJ whole genome shotgun (WGS) entry which is preliminary data.</text>
</comment>
<protein>
    <submittedName>
        <fullName evidence="1">Uncharacterized protein</fullName>
    </submittedName>
</protein>
<dbReference type="EMBL" id="JAPNKE010000002">
    <property type="protein sequence ID" value="MCY1013676.1"/>
    <property type="molecule type" value="Genomic_DNA"/>
</dbReference>
<dbReference type="Proteomes" id="UP001150924">
    <property type="component" value="Unassembled WGS sequence"/>
</dbReference>
<reference evidence="1" key="1">
    <citation type="submission" date="2022-11" db="EMBL/GenBank/DDBJ databases">
        <title>Minimal conservation of predation-associated metabolite biosynthetic gene clusters underscores biosynthetic potential of Myxococcota including descriptions for ten novel species: Archangium lansinium sp. nov., Myxococcus landrumus sp. nov., Nannocystis bai.</title>
        <authorList>
            <person name="Ahearne A."/>
            <person name="Stevens C."/>
            <person name="Phillips K."/>
        </authorList>
    </citation>
    <scope>NUCLEOTIDE SEQUENCE</scope>
    <source>
        <strain evidence="1">Na p29</strain>
    </source>
</reference>
<organism evidence="1 2">
    <name type="scientific">Nannocystis pusilla</name>
    <dbReference type="NCBI Taxonomy" id="889268"/>
    <lineage>
        <taxon>Bacteria</taxon>
        <taxon>Pseudomonadati</taxon>
        <taxon>Myxococcota</taxon>
        <taxon>Polyangia</taxon>
        <taxon>Nannocystales</taxon>
        <taxon>Nannocystaceae</taxon>
        <taxon>Nannocystis</taxon>
    </lineage>
</organism>
<gene>
    <name evidence="1" type="ORF">OV079_50745</name>
</gene>
<keyword evidence="2" id="KW-1185">Reference proteome</keyword>
<sequence length="64" mass="7223">MAVPPSLTPCGDPELAVIAENRVHIRLVFEERKDIIVLRAWAPATVTDARPFLPYFARASRIHK</sequence>
<dbReference type="AlphaFoldDB" id="A0A9X3J3E3"/>